<comment type="caution">
    <text evidence="1">The sequence shown here is derived from an EMBL/GenBank/DDBJ whole genome shotgun (WGS) entry which is preliminary data.</text>
</comment>
<evidence type="ECO:0000313" key="1">
    <source>
        <dbReference type="EMBL" id="GAH42502.1"/>
    </source>
</evidence>
<dbReference type="AlphaFoldDB" id="X1FC36"/>
<proteinExistence type="predicted"/>
<sequence length="64" mass="6877">MYSLGCNFDNLPYFCALLFHFHCSATGGIALGVRTVSQGSAGMKEFDNYVYNFENKVGGGIVSG</sequence>
<organism evidence="1">
    <name type="scientific">marine sediment metagenome</name>
    <dbReference type="NCBI Taxonomy" id="412755"/>
    <lineage>
        <taxon>unclassified sequences</taxon>
        <taxon>metagenomes</taxon>
        <taxon>ecological metagenomes</taxon>
    </lineage>
</organism>
<accession>X1FC36</accession>
<reference evidence="1" key="1">
    <citation type="journal article" date="2014" name="Front. Microbiol.">
        <title>High frequency of phylogenetically diverse reductive dehalogenase-homologous genes in deep subseafloor sedimentary metagenomes.</title>
        <authorList>
            <person name="Kawai M."/>
            <person name="Futagami T."/>
            <person name="Toyoda A."/>
            <person name="Takaki Y."/>
            <person name="Nishi S."/>
            <person name="Hori S."/>
            <person name="Arai W."/>
            <person name="Tsubouchi T."/>
            <person name="Morono Y."/>
            <person name="Uchiyama I."/>
            <person name="Ito T."/>
            <person name="Fujiyama A."/>
            <person name="Inagaki F."/>
            <person name="Takami H."/>
        </authorList>
    </citation>
    <scope>NUCLEOTIDE SEQUENCE</scope>
    <source>
        <strain evidence="1">Expedition CK06-06</strain>
    </source>
</reference>
<name>X1FC36_9ZZZZ</name>
<gene>
    <name evidence="1" type="ORF">S03H2_21115</name>
</gene>
<protein>
    <submittedName>
        <fullName evidence="1">Uncharacterized protein</fullName>
    </submittedName>
</protein>
<dbReference type="EMBL" id="BARU01011206">
    <property type="protein sequence ID" value="GAH42502.1"/>
    <property type="molecule type" value="Genomic_DNA"/>
</dbReference>